<gene>
    <name evidence="3" type="ORF">MYCIT1_LOCUS25980</name>
</gene>
<dbReference type="InterPro" id="IPR006671">
    <property type="entry name" value="Cyclin_N"/>
</dbReference>
<dbReference type="GO" id="GO:0005634">
    <property type="term" value="C:nucleus"/>
    <property type="evidence" value="ECO:0007669"/>
    <property type="project" value="TreeGrafter"/>
</dbReference>
<dbReference type="PANTHER" id="PTHR15615">
    <property type="match status" value="1"/>
</dbReference>
<evidence type="ECO:0000259" key="2">
    <source>
        <dbReference type="Pfam" id="PF00134"/>
    </source>
</evidence>
<dbReference type="Pfam" id="PF00134">
    <property type="entry name" value="Cyclin_N"/>
    <property type="match status" value="1"/>
</dbReference>
<dbReference type="EMBL" id="CAVNYO010000419">
    <property type="protein sequence ID" value="CAK5277153.1"/>
    <property type="molecule type" value="Genomic_DNA"/>
</dbReference>
<feature type="compositionally biased region" description="Low complexity" evidence="1">
    <location>
        <begin position="7"/>
        <end position="29"/>
    </location>
</feature>
<dbReference type="SUPFAM" id="SSF47954">
    <property type="entry name" value="Cyclin-like"/>
    <property type="match status" value="1"/>
</dbReference>
<accession>A0AAD2HJJ5</accession>
<dbReference type="InterPro" id="IPR036915">
    <property type="entry name" value="Cyclin-like_sf"/>
</dbReference>
<name>A0AAD2HJJ5_9AGAR</name>
<reference evidence="3" key="1">
    <citation type="submission" date="2023-11" db="EMBL/GenBank/DDBJ databases">
        <authorList>
            <person name="De Vega J J."/>
            <person name="De Vega J J."/>
        </authorList>
    </citation>
    <scope>NUCLEOTIDE SEQUENCE</scope>
</reference>
<feature type="region of interest" description="Disordered" evidence="1">
    <location>
        <begin position="248"/>
        <end position="309"/>
    </location>
</feature>
<dbReference type="PANTHER" id="PTHR15615:SF10">
    <property type="entry name" value="PHO85 CYCLIN-2-RELATED"/>
    <property type="match status" value="1"/>
</dbReference>
<sequence>MHGYDYSSWSPASASSSSSSGSRSGSGSPVHAASLVDPSAHSPAMMQLVDVPLSRPVIDYVVDCVAATVDYALSRTPCPPPPGGPPGIRGRRRSPHLAKFAAFATDVLTRAEVHPGTVLVALVYIRRAQPHLRIALREWALERVFLGALVVASKYANDSTLKNVHWALCTGVFGKRDVGRVEREFLAVLDWELGVREEDVVSHWEGLMRAAYGDEAVDCGAGYSSVPVHVPHAVQAVSIPITSPPVAGAARVRNHHRSHSRSRHPSLVVVPIPELEPSSPASSLGSLSPPHTPDVPVDVDTHHHHHSGKLNDLLRVFPLPRHPSFRVA</sequence>
<dbReference type="CDD" id="cd20557">
    <property type="entry name" value="CYCLIN_ScPCL1-like"/>
    <property type="match status" value="1"/>
</dbReference>
<evidence type="ECO:0000313" key="4">
    <source>
        <dbReference type="Proteomes" id="UP001295794"/>
    </source>
</evidence>
<organism evidence="3 4">
    <name type="scientific">Mycena citricolor</name>
    <dbReference type="NCBI Taxonomy" id="2018698"/>
    <lineage>
        <taxon>Eukaryota</taxon>
        <taxon>Fungi</taxon>
        <taxon>Dikarya</taxon>
        <taxon>Basidiomycota</taxon>
        <taxon>Agaricomycotina</taxon>
        <taxon>Agaricomycetes</taxon>
        <taxon>Agaricomycetidae</taxon>
        <taxon>Agaricales</taxon>
        <taxon>Marasmiineae</taxon>
        <taxon>Mycenaceae</taxon>
        <taxon>Mycena</taxon>
    </lineage>
</organism>
<keyword evidence="4" id="KW-1185">Reference proteome</keyword>
<dbReference type="Gene3D" id="1.10.472.10">
    <property type="entry name" value="Cyclin-like"/>
    <property type="match status" value="1"/>
</dbReference>
<feature type="region of interest" description="Disordered" evidence="1">
    <location>
        <begin position="1"/>
        <end position="35"/>
    </location>
</feature>
<dbReference type="GO" id="GO:0000307">
    <property type="term" value="C:cyclin-dependent protein kinase holoenzyme complex"/>
    <property type="evidence" value="ECO:0007669"/>
    <property type="project" value="TreeGrafter"/>
</dbReference>
<evidence type="ECO:0000313" key="3">
    <source>
        <dbReference type="EMBL" id="CAK5277153.1"/>
    </source>
</evidence>
<dbReference type="GO" id="GO:0019901">
    <property type="term" value="F:protein kinase binding"/>
    <property type="evidence" value="ECO:0007669"/>
    <property type="project" value="InterPro"/>
</dbReference>
<feature type="domain" description="Cyclin N-terminal" evidence="2">
    <location>
        <begin position="103"/>
        <end position="193"/>
    </location>
</feature>
<protein>
    <recommendedName>
        <fullName evidence="2">Cyclin N-terminal domain-containing protein</fullName>
    </recommendedName>
</protein>
<proteinExistence type="predicted"/>
<dbReference type="AlphaFoldDB" id="A0AAD2HJJ5"/>
<evidence type="ECO:0000256" key="1">
    <source>
        <dbReference type="SAM" id="MobiDB-lite"/>
    </source>
</evidence>
<feature type="compositionally biased region" description="Basic residues" evidence="1">
    <location>
        <begin position="252"/>
        <end position="264"/>
    </location>
</feature>
<dbReference type="GO" id="GO:0016538">
    <property type="term" value="F:cyclin-dependent protein serine/threonine kinase regulator activity"/>
    <property type="evidence" value="ECO:0007669"/>
    <property type="project" value="TreeGrafter"/>
</dbReference>
<comment type="caution">
    <text evidence="3">The sequence shown here is derived from an EMBL/GenBank/DDBJ whole genome shotgun (WGS) entry which is preliminary data.</text>
</comment>
<dbReference type="Proteomes" id="UP001295794">
    <property type="component" value="Unassembled WGS sequence"/>
</dbReference>
<dbReference type="InterPro" id="IPR013922">
    <property type="entry name" value="Cyclin_PHO80-like"/>
</dbReference>
<feature type="compositionally biased region" description="Low complexity" evidence="1">
    <location>
        <begin position="265"/>
        <end position="298"/>
    </location>
</feature>